<evidence type="ECO:0000313" key="1">
    <source>
        <dbReference type="Proteomes" id="UP000887581"/>
    </source>
</evidence>
<dbReference type="AlphaFoldDB" id="A0A915Q667"/>
<evidence type="ECO:0000313" key="2">
    <source>
        <dbReference type="WBParaSite" id="sdigi.contig89.g4056.t1"/>
    </source>
</evidence>
<proteinExistence type="predicted"/>
<protein>
    <submittedName>
        <fullName evidence="2">Uncharacterized protein</fullName>
    </submittedName>
</protein>
<dbReference type="Proteomes" id="UP000887581">
    <property type="component" value="Unplaced"/>
</dbReference>
<dbReference type="WBParaSite" id="sdigi.contig89.g4056.t1">
    <property type="protein sequence ID" value="sdigi.contig89.g4056.t1"/>
    <property type="gene ID" value="sdigi.contig89.g4056"/>
</dbReference>
<keyword evidence="1" id="KW-1185">Reference proteome</keyword>
<organism evidence="1 2">
    <name type="scientific">Setaria digitata</name>
    <dbReference type="NCBI Taxonomy" id="48799"/>
    <lineage>
        <taxon>Eukaryota</taxon>
        <taxon>Metazoa</taxon>
        <taxon>Ecdysozoa</taxon>
        <taxon>Nematoda</taxon>
        <taxon>Chromadorea</taxon>
        <taxon>Rhabditida</taxon>
        <taxon>Spirurina</taxon>
        <taxon>Spiruromorpha</taxon>
        <taxon>Filarioidea</taxon>
        <taxon>Setariidae</taxon>
        <taxon>Setaria</taxon>
    </lineage>
</organism>
<name>A0A915Q667_9BILA</name>
<sequence>MEIMLVEMNGFVMRLEPRMRDRFNGSLQKALIESLLDGTVFAIVESLSDLQRMNETVVYSIMTLAAQQCAVVSAQYIMFECRLLGYAAEGFPPDDGARPDKHSSCFLAILRTAVGI</sequence>
<accession>A0A915Q667</accession>
<reference evidence="2" key="1">
    <citation type="submission" date="2022-11" db="UniProtKB">
        <authorList>
            <consortium name="WormBaseParasite"/>
        </authorList>
    </citation>
    <scope>IDENTIFICATION</scope>
</reference>